<keyword evidence="1" id="KW-0732">Signal</keyword>
<evidence type="ECO:0000256" key="1">
    <source>
        <dbReference type="SAM" id="SignalP"/>
    </source>
</evidence>
<reference evidence="2" key="1">
    <citation type="submission" date="2020-11" db="EMBL/GenBank/DDBJ databases">
        <authorList>
            <consortium name="DOE Joint Genome Institute"/>
            <person name="Ahrendt S."/>
            <person name="Riley R."/>
            <person name="Andreopoulos W."/>
            <person name="Labutti K."/>
            <person name="Pangilinan J."/>
            <person name="Ruiz-Duenas F.J."/>
            <person name="Barrasa J.M."/>
            <person name="Sanchez-Garcia M."/>
            <person name="Camarero S."/>
            <person name="Miyauchi S."/>
            <person name="Serrano A."/>
            <person name="Linde D."/>
            <person name="Babiker R."/>
            <person name="Drula E."/>
            <person name="Ayuso-Fernandez I."/>
            <person name="Pacheco R."/>
            <person name="Padilla G."/>
            <person name="Ferreira P."/>
            <person name="Barriuso J."/>
            <person name="Kellner H."/>
            <person name="Castanera R."/>
            <person name="Alfaro M."/>
            <person name="Ramirez L."/>
            <person name="Pisabarro A.G."/>
            <person name="Kuo A."/>
            <person name="Tritt A."/>
            <person name="Lipzen A."/>
            <person name="He G."/>
            <person name="Yan M."/>
            <person name="Ng V."/>
            <person name="Cullen D."/>
            <person name="Martin F."/>
            <person name="Rosso M.-N."/>
            <person name="Henrissat B."/>
            <person name="Hibbett D."/>
            <person name="Martinez A.T."/>
            <person name="Grigoriev I.V."/>
        </authorList>
    </citation>
    <scope>NUCLEOTIDE SEQUENCE</scope>
    <source>
        <strain evidence="2">CBS 247.69</strain>
    </source>
</reference>
<dbReference type="EMBL" id="MU150229">
    <property type="protein sequence ID" value="KAF9469561.1"/>
    <property type="molecule type" value="Genomic_DNA"/>
</dbReference>
<sequence>MKATFAMIAILCTSLRRTSAVPVEIKELMIGWPLGKRYFAHPKTNVLPFNCHLTAVICTDFSGDLAFLNDNLASIAVFDMGFIAFSDFGVMGRTLEIESRSVVPRPLTWLT</sequence>
<feature type="chain" id="PRO_5040136520" evidence="1">
    <location>
        <begin position="21"/>
        <end position="111"/>
    </location>
</feature>
<gene>
    <name evidence="2" type="ORF">BDZ94DRAFT_1303265</name>
</gene>
<keyword evidence="3" id="KW-1185">Reference proteome</keyword>
<feature type="signal peptide" evidence="1">
    <location>
        <begin position="1"/>
        <end position="20"/>
    </location>
</feature>
<dbReference type="Proteomes" id="UP000807353">
    <property type="component" value="Unassembled WGS sequence"/>
</dbReference>
<proteinExistence type="predicted"/>
<accession>A0A9P5YKN6</accession>
<protein>
    <submittedName>
        <fullName evidence="2">Uncharacterized protein</fullName>
    </submittedName>
</protein>
<comment type="caution">
    <text evidence="2">The sequence shown here is derived from an EMBL/GenBank/DDBJ whole genome shotgun (WGS) entry which is preliminary data.</text>
</comment>
<evidence type="ECO:0000313" key="3">
    <source>
        <dbReference type="Proteomes" id="UP000807353"/>
    </source>
</evidence>
<dbReference type="AlphaFoldDB" id="A0A9P5YKN6"/>
<name>A0A9P5YKN6_9AGAR</name>
<organism evidence="2 3">
    <name type="scientific">Collybia nuda</name>
    <dbReference type="NCBI Taxonomy" id="64659"/>
    <lineage>
        <taxon>Eukaryota</taxon>
        <taxon>Fungi</taxon>
        <taxon>Dikarya</taxon>
        <taxon>Basidiomycota</taxon>
        <taxon>Agaricomycotina</taxon>
        <taxon>Agaricomycetes</taxon>
        <taxon>Agaricomycetidae</taxon>
        <taxon>Agaricales</taxon>
        <taxon>Tricholomatineae</taxon>
        <taxon>Clitocybaceae</taxon>
        <taxon>Collybia</taxon>
    </lineage>
</organism>
<evidence type="ECO:0000313" key="2">
    <source>
        <dbReference type="EMBL" id="KAF9469561.1"/>
    </source>
</evidence>